<keyword evidence="4" id="KW-0539">Nucleus</keyword>
<dbReference type="Pfam" id="PF00076">
    <property type="entry name" value="RRM_1"/>
    <property type="match status" value="2"/>
</dbReference>
<dbReference type="GO" id="GO:0003723">
    <property type="term" value="F:RNA binding"/>
    <property type="evidence" value="ECO:0007669"/>
    <property type="project" value="UniProtKB-UniRule"/>
</dbReference>
<dbReference type="InterPro" id="IPR052084">
    <property type="entry name" value="SF3B4_spliceosome_assoc"/>
</dbReference>
<dbReference type="InterPro" id="IPR035979">
    <property type="entry name" value="RBD_domain_sf"/>
</dbReference>
<name>A0A8J2T464_ZYGB2</name>
<feature type="domain" description="RRM" evidence="6">
    <location>
        <begin position="10"/>
        <end position="89"/>
    </location>
</feature>
<proteinExistence type="predicted"/>
<evidence type="ECO:0000256" key="4">
    <source>
        <dbReference type="ARBA" id="ARBA00023242"/>
    </source>
</evidence>
<dbReference type="GO" id="GO:0071011">
    <property type="term" value="C:precatalytic spliceosome"/>
    <property type="evidence" value="ECO:0007669"/>
    <property type="project" value="TreeGrafter"/>
</dbReference>
<dbReference type="AlphaFoldDB" id="A0A8J2T464"/>
<dbReference type="SMART" id="SM00360">
    <property type="entry name" value="RRM"/>
    <property type="match status" value="2"/>
</dbReference>
<dbReference type="SUPFAM" id="SSF54928">
    <property type="entry name" value="RNA-binding domain, RBD"/>
    <property type="match status" value="1"/>
</dbReference>
<evidence type="ECO:0000256" key="5">
    <source>
        <dbReference type="PROSITE-ProRule" id="PRU00176"/>
    </source>
</evidence>
<dbReference type="FunFam" id="3.30.70.330:FF:000895">
    <property type="entry name" value="Hsh49p"/>
    <property type="match status" value="1"/>
</dbReference>
<gene>
    <name evidence="7" type="ORF">BN860_13652g</name>
</gene>
<keyword evidence="2" id="KW-0677">Repeat</keyword>
<accession>A0A8J2T464</accession>
<sequence>MNAAVNNPETTIYVGNIDPRVTKSQIYELFVQVSPISEIRYPKDKVLQMHQGYAFVECCTPEDAQYVIKLMNNTVSLYDRVLKVRRANAQSTNISNPGDISMWPLAKVFVKNLDDTVDPMQLSNLFSKLGPLARQPEIFYLSHNELRCAYIYFKDYAHADTAIATLNNQLVVNKRINLDYAFKENSQTNAKYGSEVDRLLNKEARNRNLL</sequence>
<dbReference type="InterPro" id="IPR000504">
    <property type="entry name" value="RRM_dom"/>
</dbReference>
<dbReference type="OrthoDB" id="10259687at2759"/>
<keyword evidence="3 5" id="KW-0694">RNA-binding</keyword>
<evidence type="ECO:0000256" key="2">
    <source>
        <dbReference type="ARBA" id="ARBA00022737"/>
    </source>
</evidence>
<dbReference type="PANTHER" id="PTHR48030:SF3">
    <property type="entry name" value="SPLICING FACTOR 3B SUBUNIT 4"/>
    <property type="match status" value="1"/>
</dbReference>
<dbReference type="PROSITE" id="PS50102">
    <property type="entry name" value="RRM"/>
    <property type="match status" value="2"/>
</dbReference>
<evidence type="ECO:0000256" key="3">
    <source>
        <dbReference type="ARBA" id="ARBA00022884"/>
    </source>
</evidence>
<organism evidence="7 8">
    <name type="scientific">Zygosaccharomyces bailii (strain CLIB 213 / ATCC 58445 / CBS 680 / BCRC 21525 / NBRC 1098 / NCYC 1416 / NRRL Y-2227)</name>
    <dbReference type="NCBI Taxonomy" id="1333698"/>
    <lineage>
        <taxon>Eukaryota</taxon>
        <taxon>Fungi</taxon>
        <taxon>Dikarya</taxon>
        <taxon>Ascomycota</taxon>
        <taxon>Saccharomycotina</taxon>
        <taxon>Saccharomycetes</taxon>
        <taxon>Saccharomycetales</taxon>
        <taxon>Saccharomycetaceae</taxon>
        <taxon>Zygosaccharomyces</taxon>
    </lineage>
</organism>
<evidence type="ECO:0000259" key="6">
    <source>
        <dbReference type="PROSITE" id="PS50102"/>
    </source>
</evidence>
<dbReference type="GO" id="GO:0005730">
    <property type="term" value="C:nucleolus"/>
    <property type="evidence" value="ECO:0007669"/>
    <property type="project" value="TreeGrafter"/>
</dbReference>
<dbReference type="InterPro" id="IPR012677">
    <property type="entry name" value="Nucleotide-bd_a/b_plait_sf"/>
</dbReference>
<dbReference type="GO" id="GO:0005686">
    <property type="term" value="C:U2 snRNP"/>
    <property type="evidence" value="ECO:0007669"/>
    <property type="project" value="UniProtKB-ARBA"/>
</dbReference>
<comment type="subcellular location">
    <subcellularLocation>
        <location evidence="1">Nucleus</location>
    </subcellularLocation>
</comment>
<dbReference type="Proteomes" id="UP000019375">
    <property type="component" value="Unassembled WGS sequence"/>
</dbReference>
<reference evidence="8" key="1">
    <citation type="journal article" date="2013" name="Genome Announc.">
        <title>Genome sequence of the food spoilage yeast Zygosaccharomyces bailii CLIB 213(T).</title>
        <authorList>
            <person name="Galeote V."/>
            <person name="Bigey F."/>
            <person name="Devillers H."/>
            <person name="Neuveglise C."/>
            <person name="Dequin S."/>
        </authorList>
    </citation>
    <scope>NUCLEOTIDE SEQUENCE [LARGE SCALE GENOMIC DNA]</scope>
    <source>
        <strain evidence="8">CLIB 213 / ATCC 58445 / CBS 680 / CCRC 21525 / NBRC 1098 / NCYC 1416 / NRRL Y-2227</strain>
    </source>
</reference>
<dbReference type="GO" id="GO:0048026">
    <property type="term" value="P:positive regulation of mRNA splicing, via spliceosome"/>
    <property type="evidence" value="ECO:0007669"/>
    <property type="project" value="TreeGrafter"/>
</dbReference>
<feature type="domain" description="RRM" evidence="6">
    <location>
        <begin position="106"/>
        <end position="183"/>
    </location>
</feature>
<protein>
    <submittedName>
        <fullName evidence="7">BN860_13652g1_1</fullName>
    </submittedName>
</protein>
<evidence type="ECO:0000313" key="8">
    <source>
        <dbReference type="Proteomes" id="UP000019375"/>
    </source>
</evidence>
<evidence type="ECO:0000313" key="7">
    <source>
        <dbReference type="EMBL" id="CDF88583.1"/>
    </source>
</evidence>
<dbReference type="PANTHER" id="PTHR48030">
    <property type="entry name" value="SPLICING FACTOR 3B SUBUNIT 4"/>
    <property type="match status" value="1"/>
</dbReference>
<dbReference type="EMBL" id="HG316455">
    <property type="protein sequence ID" value="CDF88583.1"/>
    <property type="molecule type" value="Genomic_DNA"/>
</dbReference>
<keyword evidence="8" id="KW-1185">Reference proteome</keyword>
<evidence type="ECO:0000256" key="1">
    <source>
        <dbReference type="ARBA" id="ARBA00004123"/>
    </source>
</evidence>
<dbReference type="Gene3D" id="3.30.70.330">
    <property type="match status" value="2"/>
</dbReference>
<dbReference type="GO" id="GO:0000398">
    <property type="term" value="P:mRNA splicing, via spliceosome"/>
    <property type="evidence" value="ECO:0007669"/>
    <property type="project" value="UniProtKB-ARBA"/>
</dbReference>